<dbReference type="SUPFAM" id="SSF47616">
    <property type="entry name" value="GST C-terminal domain-like"/>
    <property type="match status" value="1"/>
</dbReference>
<gene>
    <name evidence="2" type="ORF">ATO67_01160</name>
</gene>
<reference evidence="2 3" key="1">
    <citation type="submission" date="2015-11" db="EMBL/GenBank/DDBJ databases">
        <title>Draft genome sequence of Agrobacterium sp. R89-1.</title>
        <authorList>
            <person name="Zahradnik J."/>
            <person name="Kyslikova E."/>
            <person name="Palyzova A."/>
            <person name="Kyslik P."/>
        </authorList>
    </citation>
    <scope>NUCLEOTIDE SEQUENCE [LARGE SCALE GENOMIC DNA]</scope>
    <source>
        <strain evidence="2 3">R89-1</strain>
    </source>
</reference>
<organism evidence="2 3">
    <name type="scientific">Agrobacterium bohemicum</name>
    <dbReference type="NCBI Taxonomy" id="2052828"/>
    <lineage>
        <taxon>Bacteria</taxon>
        <taxon>Pseudomonadati</taxon>
        <taxon>Pseudomonadota</taxon>
        <taxon>Alphaproteobacteria</taxon>
        <taxon>Hyphomicrobiales</taxon>
        <taxon>Rhizobiaceae</taxon>
        <taxon>Rhizobium/Agrobacterium group</taxon>
        <taxon>Agrobacterium</taxon>
    </lineage>
</organism>
<dbReference type="Gene3D" id="3.40.30.10">
    <property type="entry name" value="Glutaredoxin"/>
    <property type="match status" value="1"/>
</dbReference>
<dbReference type="SFLD" id="SFLDS00019">
    <property type="entry name" value="Glutathione_Transferase_(cytos"/>
    <property type="match status" value="1"/>
</dbReference>
<dbReference type="InterPro" id="IPR040079">
    <property type="entry name" value="Glutathione_S-Trfase"/>
</dbReference>
<keyword evidence="3" id="KW-1185">Reference proteome</keyword>
<dbReference type="STRING" id="2052828.ATO67_01160"/>
<dbReference type="CDD" id="cd03043">
    <property type="entry name" value="GST_N_1"/>
    <property type="match status" value="1"/>
</dbReference>
<comment type="caution">
    <text evidence="2">The sequence shown here is derived from an EMBL/GenBank/DDBJ whole genome shotgun (WGS) entry which is preliminary data.</text>
</comment>
<accession>A0A135P5F8</accession>
<dbReference type="GO" id="GO:0004364">
    <property type="term" value="F:glutathione transferase activity"/>
    <property type="evidence" value="ECO:0007669"/>
    <property type="project" value="TreeGrafter"/>
</dbReference>
<dbReference type="AlphaFoldDB" id="A0A135P5F8"/>
<evidence type="ECO:0000313" key="2">
    <source>
        <dbReference type="EMBL" id="KXG86664.1"/>
    </source>
</evidence>
<protein>
    <submittedName>
        <fullName evidence="2">Glutathione S-transferase</fullName>
    </submittedName>
</protein>
<dbReference type="Gene3D" id="1.20.1050.10">
    <property type="match status" value="1"/>
</dbReference>
<dbReference type="EMBL" id="LNUW01000015">
    <property type="protein sequence ID" value="KXG86664.1"/>
    <property type="molecule type" value="Genomic_DNA"/>
</dbReference>
<dbReference type="Pfam" id="PF13410">
    <property type="entry name" value="GST_C_2"/>
    <property type="match status" value="1"/>
</dbReference>
<dbReference type="PANTHER" id="PTHR42673">
    <property type="entry name" value="MALEYLACETOACETATE ISOMERASE"/>
    <property type="match status" value="1"/>
</dbReference>
<feature type="domain" description="GST N-terminal" evidence="1">
    <location>
        <begin position="2"/>
        <end position="80"/>
    </location>
</feature>
<dbReference type="PANTHER" id="PTHR42673:SF4">
    <property type="entry name" value="MALEYLACETOACETATE ISOMERASE"/>
    <property type="match status" value="1"/>
</dbReference>
<dbReference type="GO" id="GO:0006749">
    <property type="term" value="P:glutathione metabolic process"/>
    <property type="evidence" value="ECO:0007669"/>
    <property type="project" value="TreeGrafter"/>
</dbReference>
<name>A0A135P5F8_9HYPH</name>
<proteinExistence type="predicted"/>
<evidence type="ECO:0000259" key="1">
    <source>
        <dbReference type="PROSITE" id="PS50404"/>
    </source>
</evidence>
<dbReference type="Pfam" id="PF13409">
    <property type="entry name" value="GST_N_2"/>
    <property type="match status" value="1"/>
</dbReference>
<evidence type="ECO:0000313" key="3">
    <source>
        <dbReference type="Proteomes" id="UP000070498"/>
    </source>
</evidence>
<dbReference type="CDD" id="cd03194">
    <property type="entry name" value="GST_C_3"/>
    <property type="match status" value="1"/>
</dbReference>
<dbReference type="Proteomes" id="UP000070498">
    <property type="component" value="Unassembled WGS sequence"/>
</dbReference>
<sequence length="225" mass="25434">MYDLYIANKNYSSWSLRPWVLMKELGIAFDEKLVKFGTSNDNFLDFSPTGKVPCLVEDDLTVWDTLAIAEYLAERHDGVWASDVKARAWSRSASAEMHSGFQSLRNEHPMTVGLRIRPSAINEPLMKDILRIDALWRQGLSSFGGPFLAGEKFTAVDAFYCPVAFRFQTYNTPLSVEADAYKNRLLSLPAMQEWQDAALLETWRDAGHEAEAGAVGEWTEDLRAE</sequence>
<dbReference type="GO" id="GO:0016034">
    <property type="term" value="F:maleylacetoacetate isomerase activity"/>
    <property type="evidence" value="ECO:0007669"/>
    <property type="project" value="TreeGrafter"/>
</dbReference>
<dbReference type="SUPFAM" id="SSF52833">
    <property type="entry name" value="Thioredoxin-like"/>
    <property type="match status" value="1"/>
</dbReference>
<dbReference type="InterPro" id="IPR036282">
    <property type="entry name" value="Glutathione-S-Trfase_C_sf"/>
</dbReference>
<dbReference type="GO" id="GO:0006559">
    <property type="term" value="P:L-phenylalanine catabolic process"/>
    <property type="evidence" value="ECO:0007669"/>
    <property type="project" value="TreeGrafter"/>
</dbReference>
<dbReference type="InterPro" id="IPR004045">
    <property type="entry name" value="Glutathione_S-Trfase_N"/>
</dbReference>
<dbReference type="InterPro" id="IPR036249">
    <property type="entry name" value="Thioredoxin-like_sf"/>
</dbReference>
<keyword evidence="2" id="KW-0808">Transferase</keyword>
<dbReference type="RefSeq" id="WP_067643139.1">
    <property type="nucleotide sequence ID" value="NZ_KQ961023.1"/>
</dbReference>
<dbReference type="PROSITE" id="PS50404">
    <property type="entry name" value="GST_NTER"/>
    <property type="match status" value="1"/>
</dbReference>